<dbReference type="Proteomes" id="UP000054097">
    <property type="component" value="Unassembled WGS sequence"/>
</dbReference>
<evidence type="ECO:0000313" key="2">
    <source>
        <dbReference type="Proteomes" id="UP000054097"/>
    </source>
</evidence>
<sequence>MPMVEIDSIECWLCFARHQNTHKQVIERGLGAAMSLPGSPTCREYGIPESELSSAGSRTTQVTQV</sequence>
<protein>
    <submittedName>
        <fullName evidence="1">Uncharacterized protein</fullName>
    </submittedName>
</protein>
<gene>
    <name evidence="1" type="ORF">M408DRAFT_333628</name>
</gene>
<feature type="non-terminal residue" evidence="1">
    <location>
        <position position="65"/>
    </location>
</feature>
<dbReference type="HOGENOM" id="CLU_2856095_0_0_1"/>
<reference evidence="2" key="2">
    <citation type="submission" date="2015-01" db="EMBL/GenBank/DDBJ databases">
        <title>Evolutionary Origins and Diversification of the Mycorrhizal Mutualists.</title>
        <authorList>
            <consortium name="DOE Joint Genome Institute"/>
            <consortium name="Mycorrhizal Genomics Consortium"/>
            <person name="Kohler A."/>
            <person name="Kuo A."/>
            <person name="Nagy L.G."/>
            <person name="Floudas D."/>
            <person name="Copeland A."/>
            <person name="Barry K.W."/>
            <person name="Cichocki N."/>
            <person name="Veneault-Fourrey C."/>
            <person name="LaButti K."/>
            <person name="Lindquist E.A."/>
            <person name="Lipzen A."/>
            <person name="Lundell T."/>
            <person name="Morin E."/>
            <person name="Murat C."/>
            <person name="Riley R."/>
            <person name="Ohm R."/>
            <person name="Sun H."/>
            <person name="Tunlid A."/>
            <person name="Henrissat B."/>
            <person name="Grigoriev I.V."/>
            <person name="Hibbett D.S."/>
            <person name="Martin F."/>
        </authorList>
    </citation>
    <scope>NUCLEOTIDE SEQUENCE [LARGE SCALE GENOMIC DNA]</scope>
    <source>
        <strain evidence="2">MAFF 305830</strain>
    </source>
</reference>
<keyword evidence="2" id="KW-1185">Reference proteome</keyword>
<accession>A0A0C2WUU3</accession>
<organism evidence="1 2">
    <name type="scientific">Serendipita vermifera MAFF 305830</name>
    <dbReference type="NCBI Taxonomy" id="933852"/>
    <lineage>
        <taxon>Eukaryota</taxon>
        <taxon>Fungi</taxon>
        <taxon>Dikarya</taxon>
        <taxon>Basidiomycota</taxon>
        <taxon>Agaricomycotina</taxon>
        <taxon>Agaricomycetes</taxon>
        <taxon>Sebacinales</taxon>
        <taxon>Serendipitaceae</taxon>
        <taxon>Serendipita</taxon>
    </lineage>
</organism>
<dbReference type="AlphaFoldDB" id="A0A0C2WUU3"/>
<reference evidence="1 2" key="1">
    <citation type="submission" date="2014-04" db="EMBL/GenBank/DDBJ databases">
        <authorList>
            <consortium name="DOE Joint Genome Institute"/>
            <person name="Kuo A."/>
            <person name="Zuccaro A."/>
            <person name="Kohler A."/>
            <person name="Nagy L.G."/>
            <person name="Floudas D."/>
            <person name="Copeland A."/>
            <person name="Barry K.W."/>
            <person name="Cichocki N."/>
            <person name="Veneault-Fourrey C."/>
            <person name="LaButti K."/>
            <person name="Lindquist E.A."/>
            <person name="Lipzen A."/>
            <person name="Lundell T."/>
            <person name="Morin E."/>
            <person name="Murat C."/>
            <person name="Sun H."/>
            <person name="Tunlid A."/>
            <person name="Henrissat B."/>
            <person name="Grigoriev I.V."/>
            <person name="Hibbett D.S."/>
            <person name="Martin F."/>
            <person name="Nordberg H.P."/>
            <person name="Cantor M.N."/>
            <person name="Hua S.X."/>
        </authorList>
    </citation>
    <scope>NUCLEOTIDE SEQUENCE [LARGE SCALE GENOMIC DNA]</scope>
    <source>
        <strain evidence="1 2">MAFF 305830</strain>
    </source>
</reference>
<name>A0A0C2WUU3_SERVB</name>
<evidence type="ECO:0000313" key="1">
    <source>
        <dbReference type="EMBL" id="KIM21162.1"/>
    </source>
</evidence>
<dbReference type="EMBL" id="KN824391">
    <property type="protein sequence ID" value="KIM21162.1"/>
    <property type="molecule type" value="Genomic_DNA"/>
</dbReference>
<proteinExistence type="predicted"/>